<feature type="transmembrane region" description="Helical" evidence="1">
    <location>
        <begin position="6"/>
        <end position="26"/>
    </location>
</feature>
<evidence type="ECO:0000313" key="3">
    <source>
        <dbReference type="Proteomes" id="UP000178346"/>
    </source>
</evidence>
<organism evidence="2 3">
    <name type="scientific">candidate division WWE3 bacterium RIFCSPLOWO2_01_FULL_41_9</name>
    <dbReference type="NCBI Taxonomy" id="1802626"/>
    <lineage>
        <taxon>Bacteria</taxon>
        <taxon>Katanobacteria</taxon>
    </lineage>
</organism>
<evidence type="ECO:0000313" key="2">
    <source>
        <dbReference type="EMBL" id="OGC56467.1"/>
    </source>
</evidence>
<keyword evidence="1" id="KW-0812">Transmembrane</keyword>
<proteinExistence type="predicted"/>
<comment type="caution">
    <text evidence="2">The sequence shown here is derived from an EMBL/GenBank/DDBJ whole genome shotgun (WGS) entry which is preliminary data.</text>
</comment>
<sequence length="133" mass="14965">MNEVSFIQNIAGVVVVLLLAVTAILMSKNRALKRQLTVKYLEVTGLRSELRRAYNKNYTELISTTCRCGAWEGVKGCGTKVTMTQDFFHRYDLPGYFVVATNCPNFPQIIKGEDITMARMGDGWIVLETHLPC</sequence>
<gene>
    <name evidence="2" type="ORF">A2976_01215</name>
</gene>
<protein>
    <submittedName>
        <fullName evidence="2">Uncharacterized protein</fullName>
    </submittedName>
</protein>
<accession>A0A1F4VGU1</accession>
<dbReference type="EMBL" id="MEVJ01000049">
    <property type="protein sequence ID" value="OGC56467.1"/>
    <property type="molecule type" value="Genomic_DNA"/>
</dbReference>
<name>A0A1F4VGU1_UNCKA</name>
<keyword evidence="1" id="KW-0472">Membrane</keyword>
<reference evidence="2 3" key="1">
    <citation type="journal article" date="2016" name="Nat. Commun.">
        <title>Thousands of microbial genomes shed light on interconnected biogeochemical processes in an aquifer system.</title>
        <authorList>
            <person name="Anantharaman K."/>
            <person name="Brown C.T."/>
            <person name="Hug L.A."/>
            <person name="Sharon I."/>
            <person name="Castelle C.J."/>
            <person name="Probst A.J."/>
            <person name="Thomas B.C."/>
            <person name="Singh A."/>
            <person name="Wilkins M.J."/>
            <person name="Karaoz U."/>
            <person name="Brodie E.L."/>
            <person name="Williams K.H."/>
            <person name="Hubbard S.S."/>
            <person name="Banfield J.F."/>
        </authorList>
    </citation>
    <scope>NUCLEOTIDE SEQUENCE [LARGE SCALE GENOMIC DNA]</scope>
</reference>
<dbReference type="Proteomes" id="UP000178346">
    <property type="component" value="Unassembled WGS sequence"/>
</dbReference>
<keyword evidence="1" id="KW-1133">Transmembrane helix</keyword>
<evidence type="ECO:0000256" key="1">
    <source>
        <dbReference type="SAM" id="Phobius"/>
    </source>
</evidence>
<dbReference type="AlphaFoldDB" id="A0A1F4VGU1"/>